<dbReference type="Pfam" id="PF23544">
    <property type="entry name" value="AtuA_ferredoxin"/>
    <property type="match status" value="1"/>
</dbReference>
<organism evidence="3 4">
    <name type="scientific">Plakobranchus ocellatus</name>
    <dbReference type="NCBI Taxonomy" id="259542"/>
    <lineage>
        <taxon>Eukaryota</taxon>
        <taxon>Metazoa</taxon>
        <taxon>Spiralia</taxon>
        <taxon>Lophotrochozoa</taxon>
        <taxon>Mollusca</taxon>
        <taxon>Gastropoda</taxon>
        <taxon>Heterobranchia</taxon>
        <taxon>Euthyneura</taxon>
        <taxon>Panpulmonata</taxon>
        <taxon>Sacoglossa</taxon>
        <taxon>Placobranchoidea</taxon>
        <taxon>Plakobranchidae</taxon>
        <taxon>Plakobranchus</taxon>
    </lineage>
</organism>
<protein>
    <submittedName>
        <fullName evidence="3">Organic cation transporter protein-like isoform x1</fullName>
    </submittedName>
</protein>
<dbReference type="InterPro" id="IPR010839">
    <property type="entry name" value="AtuA_N"/>
</dbReference>
<dbReference type="InterPro" id="IPR056362">
    <property type="entry name" value="AtuA-like_ferredoxin_dom"/>
</dbReference>
<keyword evidence="4" id="KW-1185">Reference proteome</keyword>
<dbReference type="PANTHER" id="PTHR47708">
    <property type="match status" value="1"/>
</dbReference>
<dbReference type="Proteomes" id="UP000735302">
    <property type="component" value="Unassembled WGS sequence"/>
</dbReference>
<dbReference type="AlphaFoldDB" id="A0AAV3YBD3"/>
<accession>A0AAV3YBD3</accession>
<feature type="domain" description="Acyclic terpene utilisation N-terminal" evidence="1">
    <location>
        <begin position="50"/>
        <end position="495"/>
    </location>
</feature>
<comment type="caution">
    <text evidence="3">The sequence shown here is derived from an EMBL/GenBank/DDBJ whole genome shotgun (WGS) entry which is preliminary data.</text>
</comment>
<dbReference type="Pfam" id="PF07287">
    <property type="entry name" value="AtuA"/>
    <property type="match status" value="1"/>
</dbReference>
<sequence length="663" mass="72211">MAGVQCLHRVWRQQRVWNKTLSFLPLSCSVGKFKHFNRQIHDHVLKGKVVKIGCASGFWGDTACAAPQLIYGAKLNYIVFDYLSEITMSLLTAARKKNPSLGYTPDFVQVSVAPFVKDIKRKGVKLIANAGGINPLGCADALREVCKAENVDLKVGVVRGDDLMSQARELQKQSIFEMTTKEPLPRQIHSMNAYLGAGPIVRALEMGADIVITGRCVDSALVLAPLIYEFGWTMDQFDLLAAGSLAGHIIECAAQATGGIFTDWHQVKDWDQIGFPVVSVGSDGNFTVSKPQNTGGVVSKGTVAEQLLYEIGDPAHYFLPDVVCDFTQVKIDQLPGDMVYVSGARGNPPTGEHKVSATYATGYRSTAVIIIGGPNATEKAEKTANAIVTRCRRIFHQLNMEDFTAVRIEVLGADRRPVEQKGNGAQPGPREVVMWLAVTHNDKKALEFFIREIAPAGTGMAPGTCGGVGGRPKVSPVLKLFSFLHPKDSFKIEVEVDGNIEQYIPTTVPTAEYLTQAYPASDSNGNGTNKIYNDIELPSGPCSYRLEELAFTRSGDKGNDCNIGVVARHPVYLPFIRKQLTAEAVENFFKTNFNYGKAEIQRFDIPGVGALNFLLRNTLGGGGIASLFSDPQGKAMGQHLLDFKIENVPDLKRLAQDAVTEEV</sequence>
<name>A0AAV3YBD3_9GAST</name>
<evidence type="ECO:0000313" key="3">
    <source>
        <dbReference type="EMBL" id="GFN79416.1"/>
    </source>
</evidence>
<evidence type="ECO:0000259" key="1">
    <source>
        <dbReference type="Pfam" id="PF07287"/>
    </source>
</evidence>
<evidence type="ECO:0000259" key="2">
    <source>
        <dbReference type="Pfam" id="PF23544"/>
    </source>
</evidence>
<dbReference type="EMBL" id="BLXT01000663">
    <property type="protein sequence ID" value="GFN79416.1"/>
    <property type="molecule type" value="Genomic_DNA"/>
</dbReference>
<reference evidence="3 4" key="1">
    <citation type="journal article" date="2021" name="Elife">
        <title>Chloroplast acquisition without the gene transfer in kleptoplastic sea slugs, Plakobranchus ocellatus.</title>
        <authorList>
            <person name="Maeda T."/>
            <person name="Takahashi S."/>
            <person name="Yoshida T."/>
            <person name="Shimamura S."/>
            <person name="Takaki Y."/>
            <person name="Nagai Y."/>
            <person name="Toyoda A."/>
            <person name="Suzuki Y."/>
            <person name="Arimoto A."/>
            <person name="Ishii H."/>
            <person name="Satoh N."/>
            <person name="Nishiyama T."/>
            <person name="Hasebe M."/>
            <person name="Maruyama T."/>
            <person name="Minagawa J."/>
            <person name="Obokata J."/>
            <person name="Shigenobu S."/>
        </authorList>
    </citation>
    <scope>NUCLEOTIDE SEQUENCE [LARGE SCALE GENOMIC DNA]</scope>
</reference>
<feature type="domain" description="AtuA-like ferredoxin-fold" evidence="2">
    <location>
        <begin position="545"/>
        <end position="645"/>
    </location>
</feature>
<gene>
    <name evidence="3" type="ORF">PoB_000592200</name>
</gene>
<evidence type="ECO:0000313" key="4">
    <source>
        <dbReference type="Proteomes" id="UP000735302"/>
    </source>
</evidence>
<dbReference type="PANTHER" id="PTHR47708:SF2">
    <property type="entry name" value="SI:CH73-132F6.5"/>
    <property type="match status" value="1"/>
</dbReference>
<proteinExistence type="predicted"/>